<dbReference type="PANTHER" id="PTHR44733">
    <property type="entry name" value="DNAJ HOMOLOG SUBFAMILY C MEMBER 22"/>
    <property type="match status" value="1"/>
</dbReference>
<protein>
    <recommendedName>
        <fullName evidence="3">DnaJ homolog subfamily C member 22</fullName>
    </recommendedName>
</protein>
<dbReference type="SMART" id="SM00271">
    <property type="entry name" value="DnaJ"/>
    <property type="match status" value="1"/>
</dbReference>
<feature type="transmembrane region" description="Helical" evidence="7">
    <location>
        <begin position="21"/>
        <end position="41"/>
    </location>
</feature>
<name>A0AAD8AJ02_DIPPU</name>
<sequence>SHRPKNSNLCNTRETMAKKSVFLTYILWLIGGIFGLHHLYLERDAQAFVWWCTLGGYVGFGWLRDIFHIPEYVAEANGDKEYTENHVRHVRKTGKPPFSGTRFCGMIIVAYLWSSVFWLAIPEEEVGGINWRWLIIFVPLACALGVWTVGNIGKEKGTIHWALYGAYATLPLYWYFDDDSTWRITVLSLCGMLYMSLWCSYLYFNAKFTDSEGEEIKMSEAIHHFFTSPLWTDLMQSLNDVWVYAQHHGWYEVWKQLIDLSDPHGEQNAYRILDVSSGATQQEITAKWRALSREYHPDKVKDPAMKQAAQEKFMQIQQAYENLSKIKSKRSRRNKKYTPD</sequence>
<accession>A0AAD8AJ02</accession>
<evidence type="ECO:0000313" key="10">
    <source>
        <dbReference type="Proteomes" id="UP001233999"/>
    </source>
</evidence>
<dbReference type="InterPro" id="IPR001623">
    <property type="entry name" value="DnaJ_domain"/>
</dbReference>
<feature type="domain" description="J" evidence="8">
    <location>
        <begin position="268"/>
        <end position="337"/>
    </location>
</feature>
<dbReference type="Gene3D" id="1.10.287.110">
    <property type="entry name" value="DnaJ domain"/>
    <property type="match status" value="1"/>
</dbReference>
<feature type="transmembrane region" description="Helical" evidence="7">
    <location>
        <begin position="47"/>
        <end position="63"/>
    </location>
</feature>
<evidence type="ECO:0000256" key="3">
    <source>
        <dbReference type="ARBA" id="ARBA00020945"/>
    </source>
</evidence>
<keyword evidence="4 7" id="KW-0812">Transmembrane</keyword>
<dbReference type="PROSITE" id="PS50076">
    <property type="entry name" value="DNAJ_2"/>
    <property type="match status" value="1"/>
</dbReference>
<reference evidence="9" key="1">
    <citation type="journal article" date="2023" name="IScience">
        <title>Live-bearing cockroach genome reveals convergent evolutionary mechanisms linked to viviparity in insects and beyond.</title>
        <authorList>
            <person name="Fouks B."/>
            <person name="Harrison M.C."/>
            <person name="Mikhailova A.A."/>
            <person name="Marchal E."/>
            <person name="English S."/>
            <person name="Carruthers M."/>
            <person name="Jennings E.C."/>
            <person name="Chiamaka E.L."/>
            <person name="Frigard R.A."/>
            <person name="Pippel M."/>
            <person name="Attardo G.M."/>
            <person name="Benoit J.B."/>
            <person name="Bornberg-Bauer E."/>
            <person name="Tobe S.S."/>
        </authorList>
    </citation>
    <scope>NUCLEOTIDE SEQUENCE</scope>
    <source>
        <strain evidence="9">Stay&amp;Tobe</strain>
    </source>
</reference>
<evidence type="ECO:0000256" key="1">
    <source>
        <dbReference type="ARBA" id="ARBA00002080"/>
    </source>
</evidence>
<dbReference type="InterPro" id="IPR036869">
    <property type="entry name" value="J_dom_sf"/>
</dbReference>
<dbReference type="SUPFAM" id="SSF46565">
    <property type="entry name" value="Chaperone J-domain"/>
    <property type="match status" value="1"/>
</dbReference>
<evidence type="ECO:0000259" key="8">
    <source>
        <dbReference type="PROSITE" id="PS50076"/>
    </source>
</evidence>
<evidence type="ECO:0000256" key="2">
    <source>
        <dbReference type="ARBA" id="ARBA00004141"/>
    </source>
</evidence>
<feature type="non-terminal residue" evidence="9">
    <location>
        <position position="1"/>
    </location>
</feature>
<dbReference type="PRINTS" id="PR00625">
    <property type="entry name" value="JDOMAIN"/>
</dbReference>
<proteinExistence type="predicted"/>
<feature type="transmembrane region" description="Helical" evidence="7">
    <location>
        <begin position="101"/>
        <end position="121"/>
    </location>
</feature>
<dbReference type="Pfam" id="PF00226">
    <property type="entry name" value="DnaJ"/>
    <property type="match status" value="1"/>
</dbReference>
<evidence type="ECO:0000256" key="6">
    <source>
        <dbReference type="ARBA" id="ARBA00023136"/>
    </source>
</evidence>
<evidence type="ECO:0000256" key="4">
    <source>
        <dbReference type="ARBA" id="ARBA00022692"/>
    </source>
</evidence>
<evidence type="ECO:0000256" key="5">
    <source>
        <dbReference type="ARBA" id="ARBA00022989"/>
    </source>
</evidence>
<feature type="transmembrane region" description="Helical" evidence="7">
    <location>
        <begin position="133"/>
        <end position="152"/>
    </location>
</feature>
<dbReference type="GO" id="GO:0016020">
    <property type="term" value="C:membrane"/>
    <property type="evidence" value="ECO:0007669"/>
    <property type="project" value="UniProtKB-SubCell"/>
</dbReference>
<comment type="subcellular location">
    <subcellularLocation>
        <location evidence="2">Membrane</location>
        <topology evidence="2">Multi-pass membrane protein</topology>
    </subcellularLocation>
</comment>
<feature type="transmembrane region" description="Helical" evidence="7">
    <location>
        <begin position="182"/>
        <end position="204"/>
    </location>
</feature>
<dbReference type="InterPro" id="IPR007829">
    <property type="entry name" value="TM2"/>
</dbReference>
<dbReference type="Proteomes" id="UP001233999">
    <property type="component" value="Unassembled WGS sequence"/>
</dbReference>
<dbReference type="CDD" id="cd06257">
    <property type="entry name" value="DnaJ"/>
    <property type="match status" value="1"/>
</dbReference>
<dbReference type="PANTHER" id="PTHR44733:SF1">
    <property type="entry name" value="DNAJ HOMOLOG SUBFAMILY C MEMBER 22"/>
    <property type="match status" value="1"/>
</dbReference>
<dbReference type="AlphaFoldDB" id="A0AAD8AJ02"/>
<comment type="caution">
    <text evidence="9">The sequence shown here is derived from an EMBL/GenBank/DDBJ whole genome shotgun (WGS) entry which is preliminary data.</text>
</comment>
<organism evidence="9 10">
    <name type="scientific">Diploptera punctata</name>
    <name type="common">Pacific beetle cockroach</name>
    <dbReference type="NCBI Taxonomy" id="6984"/>
    <lineage>
        <taxon>Eukaryota</taxon>
        <taxon>Metazoa</taxon>
        <taxon>Ecdysozoa</taxon>
        <taxon>Arthropoda</taxon>
        <taxon>Hexapoda</taxon>
        <taxon>Insecta</taxon>
        <taxon>Pterygota</taxon>
        <taxon>Neoptera</taxon>
        <taxon>Polyneoptera</taxon>
        <taxon>Dictyoptera</taxon>
        <taxon>Blattodea</taxon>
        <taxon>Blaberoidea</taxon>
        <taxon>Blaberidae</taxon>
        <taxon>Diplopterinae</taxon>
        <taxon>Diploptera</taxon>
    </lineage>
</organism>
<reference evidence="9" key="2">
    <citation type="submission" date="2023-05" db="EMBL/GenBank/DDBJ databases">
        <authorList>
            <person name="Fouks B."/>
        </authorList>
    </citation>
    <scope>NUCLEOTIDE SEQUENCE</scope>
    <source>
        <strain evidence="9">Stay&amp;Tobe</strain>
        <tissue evidence="9">Testes</tissue>
    </source>
</reference>
<comment type="function">
    <text evidence="1">May function as a co-chaperone.</text>
</comment>
<evidence type="ECO:0000313" key="9">
    <source>
        <dbReference type="EMBL" id="KAJ9599916.1"/>
    </source>
</evidence>
<feature type="transmembrane region" description="Helical" evidence="7">
    <location>
        <begin position="159"/>
        <end position="176"/>
    </location>
</feature>
<keyword evidence="6 7" id="KW-0472">Membrane</keyword>
<keyword evidence="5 7" id="KW-1133">Transmembrane helix</keyword>
<gene>
    <name evidence="9" type="ORF">L9F63_009744</name>
</gene>
<keyword evidence="10" id="KW-1185">Reference proteome</keyword>
<dbReference type="Pfam" id="PF05154">
    <property type="entry name" value="TM2"/>
    <property type="match status" value="1"/>
</dbReference>
<evidence type="ECO:0000256" key="7">
    <source>
        <dbReference type="SAM" id="Phobius"/>
    </source>
</evidence>
<dbReference type="EMBL" id="JASPKZ010000463">
    <property type="protein sequence ID" value="KAJ9599916.1"/>
    <property type="molecule type" value="Genomic_DNA"/>
</dbReference>